<dbReference type="EMBL" id="JMIH01000024">
    <property type="protein sequence ID" value="KEO72334.1"/>
    <property type="molecule type" value="Genomic_DNA"/>
</dbReference>
<sequence length="379" mass="43728">MSKFDDIRPFYDTEVNDALRKVARDPIMKAVMNFTFPDMTDEEWIQQLYKTHSIRDFQINFIYHAINMVLNKSSDGLTTSGFENLKPNTAYLFISNHRDIILDTSLLNYSLYKNGFKMTTSAIGDNLVKNPFLLTLSRVTRNFIVKRGLPSRELLESSKLMSEFIKDSIMHENRSVWMAQREGRTKDGNDATHKGVLKMIAMAKDGMTDMEYFKRLKIVPVSISYELDPTDILKMPELLARSKTEPYVKNPNEDFVTLRSGIMGQKKGIHIHVGKVLDDEIDDIVLKHPSTNKQLQALCDIIDEVIHANYRLWPTNYIAHDLLYQSNQYNTYYTADEKEAFEKRLYEGVDTSDEMAVKHFLAMYANPVTNQTALKTSQA</sequence>
<gene>
    <name evidence="2" type="ORF">EL17_16430</name>
</gene>
<dbReference type="Proteomes" id="UP000027821">
    <property type="component" value="Unassembled WGS sequence"/>
</dbReference>
<dbReference type="OrthoDB" id="1078132at2"/>
<keyword evidence="2" id="KW-0808">Transferase</keyword>
<organism evidence="2 3">
    <name type="scientific">Anditalea andensis</name>
    <dbReference type="NCBI Taxonomy" id="1048983"/>
    <lineage>
        <taxon>Bacteria</taxon>
        <taxon>Pseudomonadati</taxon>
        <taxon>Bacteroidota</taxon>
        <taxon>Cytophagia</taxon>
        <taxon>Cytophagales</taxon>
        <taxon>Cytophagaceae</taxon>
        <taxon>Anditalea</taxon>
    </lineage>
</organism>
<evidence type="ECO:0000259" key="1">
    <source>
        <dbReference type="Pfam" id="PF01553"/>
    </source>
</evidence>
<comment type="caution">
    <text evidence="2">The sequence shown here is derived from an EMBL/GenBank/DDBJ whole genome shotgun (WGS) entry which is preliminary data.</text>
</comment>
<dbReference type="SUPFAM" id="SSF69593">
    <property type="entry name" value="Glycerol-3-phosphate (1)-acyltransferase"/>
    <property type="match status" value="1"/>
</dbReference>
<dbReference type="PANTHER" id="PTHR30068">
    <property type="entry name" value="URONATE ISOMERASE"/>
    <property type="match status" value="1"/>
</dbReference>
<dbReference type="GO" id="GO:0019698">
    <property type="term" value="P:D-galacturonate catabolic process"/>
    <property type="evidence" value="ECO:0007669"/>
    <property type="project" value="TreeGrafter"/>
</dbReference>
<accession>A0A074KTU4</accession>
<evidence type="ECO:0000313" key="2">
    <source>
        <dbReference type="EMBL" id="KEO72334.1"/>
    </source>
</evidence>
<dbReference type="eggNOG" id="COG2937">
    <property type="taxonomic scope" value="Bacteria"/>
</dbReference>
<feature type="domain" description="Phospholipid/glycerol acyltransferase" evidence="1">
    <location>
        <begin position="79"/>
        <end position="224"/>
    </location>
</feature>
<dbReference type="STRING" id="1048983.EL17_16430"/>
<name>A0A074KTU4_9BACT</name>
<proteinExistence type="predicted"/>
<evidence type="ECO:0000313" key="3">
    <source>
        <dbReference type="Proteomes" id="UP000027821"/>
    </source>
</evidence>
<dbReference type="RefSeq" id="WP_035076744.1">
    <property type="nucleotide sequence ID" value="NZ_JMIH01000024.1"/>
</dbReference>
<keyword evidence="3" id="KW-1185">Reference proteome</keyword>
<reference evidence="2 3" key="1">
    <citation type="submission" date="2014-04" db="EMBL/GenBank/DDBJ databases">
        <title>Characterization and application of a salt tolerant electro-active bacterium.</title>
        <authorList>
            <person name="Yang L."/>
            <person name="Wei S."/>
            <person name="Tay Q.X.M."/>
        </authorList>
    </citation>
    <scope>NUCLEOTIDE SEQUENCE [LARGE SCALE GENOMIC DNA]</scope>
    <source>
        <strain evidence="2 3">LY1</strain>
    </source>
</reference>
<dbReference type="PANTHER" id="PTHR30068:SF3">
    <property type="entry name" value="PHOSPHOLIPID_GLYCEROL ACYLTRANSFERASE DOMAIN-CONTAINING PROTEIN"/>
    <property type="match status" value="1"/>
</dbReference>
<dbReference type="AlphaFoldDB" id="A0A074KTU4"/>
<dbReference type="InterPro" id="IPR002123">
    <property type="entry name" value="Plipid/glycerol_acylTrfase"/>
</dbReference>
<dbReference type="GO" id="GO:0042840">
    <property type="term" value="P:D-glucuronate catabolic process"/>
    <property type="evidence" value="ECO:0007669"/>
    <property type="project" value="TreeGrafter"/>
</dbReference>
<dbReference type="GO" id="GO:0016746">
    <property type="term" value="F:acyltransferase activity"/>
    <property type="evidence" value="ECO:0007669"/>
    <property type="project" value="UniProtKB-KW"/>
</dbReference>
<dbReference type="Pfam" id="PF01553">
    <property type="entry name" value="Acyltransferase"/>
    <property type="match status" value="1"/>
</dbReference>
<protein>
    <submittedName>
        <fullName evidence="2">Glycerol acyltransferase</fullName>
    </submittedName>
</protein>
<keyword evidence="2" id="KW-0012">Acyltransferase</keyword>